<keyword evidence="5" id="KW-1185">Reference proteome</keyword>
<dbReference type="AlphaFoldDB" id="A0A6A4EG56"/>
<evidence type="ECO:0000313" key="5">
    <source>
        <dbReference type="Proteomes" id="UP000434957"/>
    </source>
</evidence>
<sequence length="44" mass="4687">MADADLPRPHCAGGGQTRGLDVDYAAQEAYDVQDTSITTYAKTI</sequence>
<accession>A0A6A4EG56</accession>
<name>A0A6A4EG56_9STRA</name>
<dbReference type="EMBL" id="QXFV01000563">
    <property type="protein sequence ID" value="KAE9034058.1"/>
    <property type="molecule type" value="Genomic_DNA"/>
</dbReference>
<evidence type="ECO:0000313" key="6">
    <source>
        <dbReference type="Proteomes" id="UP000435112"/>
    </source>
</evidence>
<proteinExistence type="predicted"/>
<evidence type="ECO:0000313" key="4">
    <source>
        <dbReference type="Proteomes" id="UP000429607"/>
    </source>
</evidence>
<dbReference type="Proteomes" id="UP000434957">
    <property type="component" value="Unassembled WGS sequence"/>
</dbReference>
<organism evidence="3 5">
    <name type="scientific">Phytophthora rubi</name>
    <dbReference type="NCBI Taxonomy" id="129364"/>
    <lineage>
        <taxon>Eukaryota</taxon>
        <taxon>Sar</taxon>
        <taxon>Stramenopiles</taxon>
        <taxon>Oomycota</taxon>
        <taxon>Peronosporomycetes</taxon>
        <taxon>Peronosporales</taxon>
        <taxon>Peronosporaceae</taxon>
        <taxon>Phytophthora</taxon>
    </lineage>
</organism>
<comment type="caution">
    <text evidence="3">The sequence shown here is derived from an EMBL/GenBank/DDBJ whole genome shotgun (WGS) entry which is preliminary data.</text>
</comment>
<reference evidence="3 5" key="1">
    <citation type="submission" date="2018-08" db="EMBL/GenBank/DDBJ databases">
        <title>Genomic investigation of the strawberry pathogen Phytophthora fragariae indicates pathogenicity is determined by transcriptional variation in three key races.</title>
        <authorList>
            <person name="Adams T.M."/>
            <person name="Armitage A.D."/>
            <person name="Sobczyk M.K."/>
            <person name="Bates H.J."/>
            <person name="Dunwell J.M."/>
            <person name="Nellist C.F."/>
            <person name="Harrison R.J."/>
        </authorList>
    </citation>
    <scope>NUCLEOTIDE SEQUENCE [LARGE SCALE GENOMIC DNA]</scope>
    <source>
        <strain evidence="2 4">SCRP249</strain>
        <strain evidence="1 6">SCRP324</strain>
        <strain evidence="3 5">SCRP333</strain>
    </source>
</reference>
<dbReference type="Proteomes" id="UP000429607">
    <property type="component" value="Unassembled WGS sequence"/>
</dbReference>
<evidence type="ECO:0000313" key="3">
    <source>
        <dbReference type="EMBL" id="KAE9322467.1"/>
    </source>
</evidence>
<dbReference type="Proteomes" id="UP000435112">
    <property type="component" value="Unassembled WGS sequence"/>
</dbReference>
<dbReference type="EMBL" id="QXFT01001305">
    <property type="protein sequence ID" value="KAE9322467.1"/>
    <property type="molecule type" value="Genomic_DNA"/>
</dbReference>
<evidence type="ECO:0000313" key="2">
    <source>
        <dbReference type="EMBL" id="KAE9034058.1"/>
    </source>
</evidence>
<protein>
    <submittedName>
        <fullName evidence="3">Uncharacterized protein</fullName>
    </submittedName>
</protein>
<dbReference type="EMBL" id="QXFU01001351">
    <property type="protein sequence ID" value="KAE9004311.1"/>
    <property type="molecule type" value="Genomic_DNA"/>
</dbReference>
<evidence type="ECO:0000313" key="1">
    <source>
        <dbReference type="EMBL" id="KAE9004311.1"/>
    </source>
</evidence>
<gene>
    <name evidence="2" type="ORF">PR001_g9883</name>
    <name evidence="1" type="ORF">PR002_g17098</name>
    <name evidence="3" type="ORF">PR003_g17221</name>
</gene>